<evidence type="ECO:0000256" key="1">
    <source>
        <dbReference type="SAM" id="MobiDB-lite"/>
    </source>
</evidence>
<dbReference type="AlphaFoldDB" id="A0A0K0F9M6"/>
<keyword evidence="2" id="KW-1185">Reference proteome</keyword>
<accession>A0A0K0F9M6</accession>
<sequence length="210" mass="23972">MDAEVNSGVRLNLNNDEVEKLIKILIHHSKLNISTPREQTLDEINDLSELFNKVNKLEKNLVCACKVLRSFIQRSDETFNDIAKMIDAERRSGENCFSLLNERISNIQHLMMNIAVIFEDMIRRISPNDGTIFEQLQTNNGGAFYVESNVVENRGTSKPTFNMEDNPNTEEPDIDNSSTSSDSTRVVSDNSLTYHDDNAIEEDYDENLHN</sequence>
<feature type="compositionally biased region" description="Polar residues" evidence="1">
    <location>
        <begin position="155"/>
        <end position="166"/>
    </location>
</feature>
<dbReference type="Proteomes" id="UP000035680">
    <property type="component" value="Unassembled WGS sequence"/>
</dbReference>
<dbReference type="WBParaSite" id="SVE_0552800.1">
    <property type="protein sequence ID" value="SVE_0552800.1"/>
    <property type="gene ID" value="SVE_0552800"/>
</dbReference>
<feature type="region of interest" description="Disordered" evidence="1">
    <location>
        <begin position="155"/>
        <end position="210"/>
    </location>
</feature>
<reference evidence="2" key="1">
    <citation type="submission" date="2014-07" db="EMBL/GenBank/DDBJ databases">
        <authorList>
            <person name="Martin A.A"/>
            <person name="De Silva N."/>
        </authorList>
    </citation>
    <scope>NUCLEOTIDE SEQUENCE</scope>
</reference>
<protein>
    <submittedName>
        <fullName evidence="3">Biogenesis of lysosome-related organelles complex 1 subunit 4</fullName>
    </submittedName>
</protein>
<proteinExistence type="predicted"/>
<feature type="compositionally biased region" description="Low complexity" evidence="1">
    <location>
        <begin position="176"/>
        <end position="191"/>
    </location>
</feature>
<name>A0A0K0F9M6_STRVS</name>
<reference evidence="3" key="2">
    <citation type="submission" date="2015-08" db="UniProtKB">
        <authorList>
            <consortium name="WormBaseParasite"/>
        </authorList>
    </citation>
    <scope>IDENTIFICATION</scope>
</reference>
<organism evidence="2 3">
    <name type="scientific">Strongyloides venezuelensis</name>
    <name type="common">Threadworm</name>
    <dbReference type="NCBI Taxonomy" id="75913"/>
    <lineage>
        <taxon>Eukaryota</taxon>
        <taxon>Metazoa</taxon>
        <taxon>Ecdysozoa</taxon>
        <taxon>Nematoda</taxon>
        <taxon>Chromadorea</taxon>
        <taxon>Rhabditida</taxon>
        <taxon>Tylenchina</taxon>
        <taxon>Panagrolaimomorpha</taxon>
        <taxon>Strongyloidoidea</taxon>
        <taxon>Strongyloididae</taxon>
        <taxon>Strongyloides</taxon>
    </lineage>
</organism>
<evidence type="ECO:0000313" key="2">
    <source>
        <dbReference type="Proteomes" id="UP000035680"/>
    </source>
</evidence>
<evidence type="ECO:0000313" key="3">
    <source>
        <dbReference type="WBParaSite" id="SVE_0552800.1"/>
    </source>
</evidence>
<feature type="compositionally biased region" description="Acidic residues" evidence="1">
    <location>
        <begin position="199"/>
        <end position="210"/>
    </location>
</feature>